<keyword evidence="2" id="KW-1185">Reference proteome</keyword>
<dbReference type="GO" id="GO:0019629">
    <property type="term" value="P:propionate catabolic process, 2-methylcitrate cycle"/>
    <property type="evidence" value="ECO:0007669"/>
    <property type="project" value="TreeGrafter"/>
</dbReference>
<dbReference type="CDD" id="cd00377">
    <property type="entry name" value="ICL_PEPM"/>
    <property type="match status" value="1"/>
</dbReference>
<gene>
    <name evidence="1" type="ORF">KB874_06635</name>
</gene>
<dbReference type="PANTHER" id="PTHR42905:SF3">
    <property type="entry name" value="OXALOACETATE DECARBOXYLASE"/>
    <property type="match status" value="1"/>
</dbReference>
<evidence type="ECO:0000313" key="1">
    <source>
        <dbReference type="EMBL" id="MBS0123809.1"/>
    </source>
</evidence>
<proteinExistence type="predicted"/>
<dbReference type="InterPro" id="IPR040442">
    <property type="entry name" value="Pyrv_kinase-like_dom_sf"/>
</dbReference>
<dbReference type="InterPro" id="IPR039556">
    <property type="entry name" value="ICL/PEPM"/>
</dbReference>
<evidence type="ECO:0000313" key="2">
    <source>
        <dbReference type="Proteomes" id="UP000681356"/>
    </source>
</evidence>
<dbReference type="RefSeq" id="WP_212535761.1">
    <property type="nucleotide sequence ID" value="NZ_JAGTUU010000002.1"/>
</dbReference>
<dbReference type="EMBL" id="JAGTUU010000002">
    <property type="protein sequence ID" value="MBS0123809.1"/>
    <property type="molecule type" value="Genomic_DNA"/>
</dbReference>
<reference evidence="1" key="1">
    <citation type="submission" date="2021-04" db="EMBL/GenBank/DDBJ databases">
        <authorList>
            <person name="Yoon J."/>
        </authorList>
    </citation>
    <scope>NUCLEOTIDE SEQUENCE</scope>
    <source>
        <strain evidence="1">KMU-90</strain>
    </source>
</reference>
<dbReference type="PANTHER" id="PTHR42905">
    <property type="entry name" value="PHOSPHOENOLPYRUVATE CARBOXYLASE"/>
    <property type="match status" value="1"/>
</dbReference>
<organism evidence="1 2">
    <name type="scientific">Thetidibacter halocola</name>
    <dbReference type="NCBI Taxonomy" id="2827239"/>
    <lineage>
        <taxon>Bacteria</taxon>
        <taxon>Pseudomonadati</taxon>
        <taxon>Pseudomonadota</taxon>
        <taxon>Alphaproteobacteria</taxon>
        <taxon>Rhodobacterales</taxon>
        <taxon>Roseobacteraceae</taxon>
        <taxon>Thetidibacter</taxon>
    </lineage>
</organism>
<dbReference type="Proteomes" id="UP000681356">
    <property type="component" value="Unassembled WGS sequence"/>
</dbReference>
<dbReference type="Gene3D" id="3.20.20.60">
    <property type="entry name" value="Phosphoenolpyruvate-binding domains"/>
    <property type="match status" value="1"/>
</dbReference>
<keyword evidence="1" id="KW-0456">Lyase</keyword>
<protein>
    <submittedName>
        <fullName evidence="1">Isocitrate lyase/PEP mutase family protein</fullName>
    </submittedName>
</protein>
<name>A0A8J7WCB6_9RHOB</name>
<dbReference type="GO" id="GO:0046421">
    <property type="term" value="F:methylisocitrate lyase activity"/>
    <property type="evidence" value="ECO:0007669"/>
    <property type="project" value="TreeGrafter"/>
</dbReference>
<dbReference type="SUPFAM" id="SSF51621">
    <property type="entry name" value="Phosphoenolpyruvate/pyruvate domain"/>
    <property type="match status" value="1"/>
</dbReference>
<dbReference type="InterPro" id="IPR015813">
    <property type="entry name" value="Pyrv/PenolPyrv_kinase-like_dom"/>
</dbReference>
<comment type="caution">
    <text evidence="1">The sequence shown here is derived from an EMBL/GenBank/DDBJ whole genome shotgun (WGS) entry which is preliminary data.</text>
</comment>
<dbReference type="AlphaFoldDB" id="A0A8J7WCB6"/>
<dbReference type="Pfam" id="PF13714">
    <property type="entry name" value="PEP_mutase"/>
    <property type="match status" value="1"/>
</dbReference>
<accession>A0A8J7WCB6</accession>
<sequence length="282" mass="28994">MAERLTPPQARAALRAILSGDACVRPASVYDAMTVRAAARLGFPLAMLGGSVAALAVLGAPDHQLLSLDEFTGLCRRIARPGALPLLVDADHGFGNALHAMRCVEELEAAGVSGMTLEDTALPTSFGAEGGSLIPLPEAEGKLRAALEARSDPGFVIAARTDARLQSGEALIARSAAYGLTGVDALFVTGARDAALLARAHEASGLPLIVPEPKGALAGADLAALGVRICLTPHRTFPAALSAAWDSLAATPGAQPTDKPEALPEELSEAALWTDLIARHLR</sequence>